<dbReference type="AlphaFoldDB" id="A0A1G7Z966"/>
<dbReference type="InterPro" id="IPR003778">
    <property type="entry name" value="CT_A_B"/>
</dbReference>
<dbReference type="GO" id="GO:0016787">
    <property type="term" value="F:hydrolase activity"/>
    <property type="evidence" value="ECO:0007669"/>
    <property type="project" value="UniProtKB-KW"/>
</dbReference>
<dbReference type="PANTHER" id="PTHR43309:SF5">
    <property type="entry name" value="5-OXOPROLINASE SUBUNIT C"/>
    <property type="match status" value="1"/>
</dbReference>
<dbReference type="Pfam" id="PF02626">
    <property type="entry name" value="CT_A_B"/>
    <property type="match status" value="1"/>
</dbReference>
<evidence type="ECO:0000256" key="1">
    <source>
        <dbReference type="ARBA" id="ARBA00022741"/>
    </source>
</evidence>
<evidence type="ECO:0000256" key="3">
    <source>
        <dbReference type="ARBA" id="ARBA00022840"/>
    </source>
</evidence>
<keyword evidence="3" id="KW-0067">ATP-binding</keyword>
<dbReference type="SUPFAM" id="SSF50891">
    <property type="entry name" value="Cyclophilin-like"/>
    <property type="match status" value="1"/>
</dbReference>
<evidence type="ECO:0000313" key="5">
    <source>
        <dbReference type="EMBL" id="SDH05281.1"/>
    </source>
</evidence>
<name>A0A1G7Z966_9HYPH</name>
<gene>
    <name evidence="5" type="ORF">SAMN04487974_11844</name>
</gene>
<sequence length="300" mass="31528">MSSIAITRASPLTTIQDIGRFGMLAHGIGPSGPMDRTSFREAEAVTGRHCGAAIEFGPLGLDIVYSGAPRMIGLAGGSFAARLNGRTLEWPTDAEVSDGDVLSIKPGSSGNFGYLRLDAEIDVPPVLGSRSTNAVVGLGGLSGRALTAGDELRLKDLPAGTIPSDATGSSHENGPIRFIWGIHADQFPLDLRMTFCETRFVISPSIDRMGFRLTDPEGIFTDATILGLVSDAVVAGDIQILGDGTPIVLMADHQPTGGYPRIATIIDADRDAFSQIRPGRPVRFTPVSVDHAHGIARALS</sequence>
<keyword evidence="1" id="KW-0547">Nucleotide-binding</keyword>
<proteinExistence type="predicted"/>
<keyword evidence="2" id="KW-0378">Hydrolase</keyword>
<reference evidence="5 6" key="1">
    <citation type="submission" date="2016-10" db="EMBL/GenBank/DDBJ databases">
        <authorList>
            <person name="de Groot N.N."/>
        </authorList>
    </citation>
    <scope>NUCLEOTIDE SEQUENCE [LARGE SCALE GENOMIC DNA]</scope>
    <source>
        <strain evidence="5 6">CGMCC 1.10267</strain>
    </source>
</reference>
<dbReference type="EMBL" id="FNCS01000018">
    <property type="protein sequence ID" value="SDH05281.1"/>
    <property type="molecule type" value="Genomic_DNA"/>
</dbReference>
<dbReference type="SMART" id="SM00797">
    <property type="entry name" value="AHS2"/>
    <property type="match status" value="1"/>
</dbReference>
<accession>A0A1G7Z966</accession>
<dbReference type="PANTHER" id="PTHR43309">
    <property type="entry name" value="5-OXOPROLINASE SUBUNIT C"/>
    <property type="match status" value="1"/>
</dbReference>
<protein>
    <submittedName>
        <fullName evidence="5">Biotin-dependent carboxylase uncharacterized domain-containing protein</fullName>
    </submittedName>
</protein>
<evidence type="ECO:0000313" key="6">
    <source>
        <dbReference type="Proteomes" id="UP000199495"/>
    </source>
</evidence>
<dbReference type="STRING" id="440168.SAMN04487974_11844"/>
<dbReference type="Proteomes" id="UP000199495">
    <property type="component" value="Unassembled WGS sequence"/>
</dbReference>
<dbReference type="RefSeq" id="WP_176762748.1">
    <property type="nucleotide sequence ID" value="NZ_FNCS01000018.1"/>
</dbReference>
<dbReference type="Gene3D" id="2.40.100.10">
    <property type="entry name" value="Cyclophilin-like"/>
    <property type="match status" value="1"/>
</dbReference>
<organism evidence="5 6">
    <name type="scientific">Pelagibacterium luteolum</name>
    <dbReference type="NCBI Taxonomy" id="440168"/>
    <lineage>
        <taxon>Bacteria</taxon>
        <taxon>Pseudomonadati</taxon>
        <taxon>Pseudomonadota</taxon>
        <taxon>Alphaproteobacteria</taxon>
        <taxon>Hyphomicrobiales</taxon>
        <taxon>Devosiaceae</taxon>
        <taxon>Pelagibacterium</taxon>
    </lineage>
</organism>
<keyword evidence="6" id="KW-1185">Reference proteome</keyword>
<dbReference type="InterPro" id="IPR052708">
    <property type="entry name" value="PxpC"/>
</dbReference>
<evidence type="ECO:0000259" key="4">
    <source>
        <dbReference type="SMART" id="SM00797"/>
    </source>
</evidence>
<evidence type="ECO:0000256" key="2">
    <source>
        <dbReference type="ARBA" id="ARBA00022801"/>
    </source>
</evidence>
<feature type="domain" description="Carboxyltransferase" evidence="4">
    <location>
        <begin position="25"/>
        <end position="299"/>
    </location>
</feature>
<dbReference type="InterPro" id="IPR029000">
    <property type="entry name" value="Cyclophilin-like_dom_sf"/>
</dbReference>
<dbReference type="GO" id="GO:0005524">
    <property type="term" value="F:ATP binding"/>
    <property type="evidence" value="ECO:0007669"/>
    <property type="project" value="UniProtKB-KW"/>
</dbReference>